<dbReference type="AlphaFoldDB" id="A0A2S9J9A6"/>
<evidence type="ECO:0008006" key="3">
    <source>
        <dbReference type="Google" id="ProtNLM"/>
    </source>
</evidence>
<dbReference type="Proteomes" id="UP000239711">
    <property type="component" value="Unassembled WGS sequence"/>
</dbReference>
<keyword evidence="2" id="KW-1185">Reference proteome</keyword>
<evidence type="ECO:0000313" key="1">
    <source>
        <dbReference type="EMBL" id="PRD49378.1"/>
    </source>
</evidence>
<sequence length="266" mass="30235">MFVNINNLFINISINNHILLLLLLSVVFTLFGTQASIAQKKLNWHANFGVGMTDMRNFNTTFNDLQYGIREDDASIEYKVNSKPDYLISAGMGVSGSFRREGILGWDAGLNIRTGGFRVTANALESEGELSDFFREMLPDFGKTESFRYWALHVPFSLNYRPFEIIGFTFGGDLYYQLSSSPTDADFPHGRLGRHMGFSPLNTPKYQHPFQLGGHIGIYAPIGEKLRLDVQFVTDLSPRLTVDRTISEFKFREMGLMLNVQYKLGW</sequence>
<organism evidence="1 2">
    <name type="scientific">Sphingobacterium haloxyli</name>
    <dbReference type="NCBI Taxonomy" id="2100533"/>
    <lineage>
        <taxon>Bacteria</taxon>
        <taxon>Pseudomonadati</taxon>
        <taxon>Bacteroidota</taxon>
        <taxon>Sphingobacteriia</taxon>
        <taxon>Sphingobacteriales</taxon>
        <taxon>Sphingobacteriaceae</taxon>
        <taxon>Sphingobacterium</taxon>
    </lineage>
</organism>
<dbReference type="EMBL" id="PVBQ01000001">
    <property type="protein sequence ID" value="PRD49378.1"/>
    <property type="molecule type" value="Genomic_DNA"/>
</dbReference>
<comment type="caution">
    <text evidence="1">The sequence shown here is derived from an EMBL/GenBank/DDBJ whole genome shotgun (WGS) entry which is preliminary data.</text>
</comment>
<evidence type="ECO:0000313" key="2">
    <source>
        <dbReference type="Proteomes" id="UP000239711"/>
    </source>
</evidence>
<accession>A0A2S9J9A6</accession>
<name>A0A2S9J9A6_9SPHI</name>
<gene>
    <name evidence="1" type="ORF">C5745_01805</name>
</gene>
<proteinExistence type="predicted"/>
<protein>
    <recommendedName>
        <fullName evidence="3">Outer membrane protein beta-barrel domain-containing protein</fullName>
    </recommendedName>
</protein>
<reference evidence="1 2" key="1">
    <citation type="submission" date="2018-02" db="EMBL/GenBank/DDBJ databases">
        <title>The draft genome of Sphingobacterium sp. 5JN-11.</title>
        <authorList>
            <person name="Liu L."/>
            <person name="Li L."/>
            <person name="Liang L."/>
            <person name="Zhang X."/>
            <person name="Wang T."/>
        </authorList>
    </citation>
    <scope>NUCLEOTIDE SEQUENCE [LARGE SCALE GENOMIC DNA]</scope>
    <source>
        <strain evidence="1 2">5JN-11</strain>
    </source>
</reference>